<organism evidence="1 2">
    <name type="scientific">Leifsonella bigeumensis</name>
    <dbReference type="NCBI Taxonomy" id="433643"/>
    <lineage>
        <taxon>Bacteria</taxon>
        <taxon>Bacillati</taxon>
        <taxon>Actinomycetota</taxon>
        <taxon>Actinomycetes</taxon>
        <taxon>Micrococcales</taxon>
        <taxon>Microbacteriaceae</taxon>
        <taxon>Leifsonella</taxon>
    </lineage>
</organism>
<reference evidence="2" key="1">
    <citation type="journal article" date="2019" name="Int. J. Syst. Evol. Microbiol.">
        <title>The Global Catalogue of Microorganisms (GCM) 10K type strain sequencing project: providing services to taxonomists for standard genome sequencing and annotation.</title>
        <authorList>
            <consortium name="The Broad Institute Genomics Platform"/>
            <consortium name="The Broad Institute Genome Sequencing Center for Infectious Disease"/>
            <person name="Wu L."/>
            <person name="Ma J."/>
        </authorList>
    </citation>
    <scope>NUCLEOTIDE SEQUENCE [LARGE SCALE GENOMIC DNA]</scope>
    <source>
        <strain evidence="2">JCM 16949</strain>
    </source>
</reference>
<comment type="caution">
    <text evidence="1">The sequence shown here is derived from an EMBL/GenBank/DDBJ whole genome shotgun (WGS) entry which is preliminary data.</text>
</comment>
<evidence type="ECO:0000313" key="2">
    <source>
        <dbReference type="Proteomes" id="UP001501004"/>
    </source>
</evidence>
<accession>A0ABP7FBJ0</accession>
<keyword evidence="2" id="KW-1185">Reference proteome</keyword>
<dbReference type="Proteomes" id="UP001501004">
    <property type="component" value="Unassembled WGS sequence"/>
</dbReference>
<dbReference type="EMBL" id="BAABAE010000002">
    <property type="protein sequence ID" value="GAA3734847.1"/>
    <property type="molecule type" value="Genomic_DNA"/>
</dbReference>
<evidence type="ECO:0000313" key="1">
    <source>
        <dbReference type="EMBL" id="GAA3734847.1"/>
    </source>
</evidence>
<dbReference type="PROSITE" id="PS51257">
    <property type="entry name" value="PROKAR_LIPOPROTEIN"/>
    <property type="match status" value="1"/>
</dbReference>
<proteinExistence type="predicted"/>
<protein>
    <submittedName>
        <fullName evidence="1">Uncharacterized protein</fullName>
    </submittedName>
</protein>
<dbReference type="InterPro" id="IPR014729">
    <property type="entry name" value="Rossmann-like_a/b/a_fold"/>
</dbReference>
<dbReference type="Gene3D" id="3.40.50.620">
    <property type="entry name" value="HUPs"/>
    <property type="match status" value="1"/>
</dbReference>
<gene>
    <name evidence="1" type="ORF">GCM10022239_08720</name>
</gene>
<sequence>MTKGEMFAEVAKILGASEASTFLSATSSCSHTDQHHLKGVTSGTHCGVCFGCVVRKASFKAAGLTDGTKYLSDESAKYATYLAQRSILEATRDFVESGIDVPTVMAMALPGSLGVREALELCERGLNELGESLS</sequence>
<name>A0ABP7FBJ0_9MICO</name>